<dbReference type="AlphaFoldDB" id="A0A6C0H1X7"/>
<evidence type="ECO:0000313" key="2">
    <source>
        <dbReference type="EMBL" id="QHT74145.1"/>
    </source>
</evidence>
<feature type="domain" description="C2H2-type" evidence="1">
    <location>
        <begin position="11"/>
        <end position="42"/>
    </location>
</feature>
<organism evidence="2">
    <name type="scientific">viral metagenome</name>
    <dbReference type="NCBI Taxonomy" id="1070528"/>
    <lineage>
        <taxon>unclassified sequences</taxon>
        <taxon>metagenomes</taxon>
        <taxon>organismal metagenomes</taxon>
    </lineage>
</organism>
<evidence type="ECO:0000259" key="1">
    <source>
        <dbReference type="PROSITE" id="PS50157"/>
    </source>
</evidence>
<sequence length="315" mass="36875">MDKKVNQKLIFRCNYCNKNYASSSSLCNHNKKFHNEHVVERGSFVQNNEVVCGTFEVLDKKLYKLPQCKFCNKQFNDRSNKSKHEKICKNKIILEITNIKNENELLKSQIINNIQNINNGIINNNQIIINQVGKETLDGLSLKDILSITKDGNNMPITCIKKVNFNKKFPENHSFCTTTLEGKHFTRINHKTQKPEKINKVDFINEVLDSSLRFINNISLMIEFDESFRDNIPLEHQQKIKDILNNQNKFHEAKNKKAFFNCINDMSYNFKDIILETWKLIQPLDNKQCEIETDSEEPPLIDENFNYMSSSDDEL</sequence>
<accession>A0A6C0H1X7</accession>
<dbReference type="InterPro" id="IPR013087">
    <property type="entry name" value="Znf_C2H2_type"/>
</dbReference>
<reference evidence="2" key="1">
    <citation type="journal article" date="2020" name="Nature">
        <title>Giant virus diversity and host interactions through global metagenomics.</title>
        <authorList>
            <person name="Schulz F."/>
            <person name="Roux S."/>
            <person name="Paez-Espino D."/>
            <person name="Jungbluth S."/>
            <person name="Walsh D.A."/>
            <person name="Denef V.J."/>
            <person name="McMahon K.D."/>
            <person name="Konstantinidis K.T."/>
            <person name="Eloe-Fadrosh E.A."/>
            <person name="Kyrpides N.C."/>
            <person name="Woyke T."/>
        </authorList>
    </citation>
    <scope>NUCLEOTIDE SEQUENCE</scope>
    <source>
        <strain evidence="2">GVMAG-M-3300023179-4</strain>
    </source>
</reference>
<dbReference type="SUPFAM" id="SSF57667">
    <property type="entry name" value="beta-beta-alpha zinc fingers"/>
    <property type="match status" value="1"/>
</dbReference>
<protein>
    <recommendedName>
        <fullName evidence="1">C2H2-type domain-containing protein</fullName>
    </recommendedName>
</protein>
<dbReference type="InterPro" id="IPR036236">
    <property type="entry name" value="Znf_C2H2_sf"/>
</dbReference>
<name>A0A6C0H1X7_9ZZZZ</name>
<proteinExistence type="predicted"/>
<dbReference type="PROSITE" id="PS00028">
    <property type="entry name" value="ZINC_FINGER_C2H2_1"/>
    <property type="match status" value="1"/>
</dbReference>
<dbReference type="EMBL" id="MN739839">
    <property type="protein sequence ID" value="QHT74145.1"/>
    <property type="molecule type" value="Genomic_DNA"/>
</dbReference>
<dbReference type="PROSITE" id="PS50157">
    <property type="entry name" value="ZINC_FINGER_C2H2_2"/>
    <property type="match status" value="1"/>
</dbReference>
<dbReference type="SMART" id="SM00355">
    <property type="entry name" value="ZnF_C2H2"/>
    <property type="match status" value="2"/>
</dbReference>